<keyword evidence="3" id="KW-1185">Reference proteome</keyword>
<dbReference type="SUPFAM" id="SSF46689">
    <property type="entry name" value="Homeodomain-like"/>
    <property type="match status" value="1"/>
</dbReference>
<dbReference type="AlphaFoldDB" id="A0A9X0A7P3"/>
<feature type="region of interest" description="Disordered" evidence="1">
    <location>
        <begin position="226"/>
        <end position="253"/>
    </location>
</feature>
<reference evidence="2" key="1">
    <citation type="submission" date="2022-11" db="EMBL/GenBank/DDBJ databases">
        <title>Genome Resource of Sclerotinia nivalis Strain SnTB1, a Plant Pathogen Isolated from American Ginseng.</title>
        <authorList>
            <person name="Fan S."/>
        </authorList>
    </citation>
    <scope>NUCLEOTIDE SEQUENCE</scope>
    <source>
        <strain evidence="2">SnTB1</strain>
    </source>
</reference>
<dbReference type="OrthoDB" id="3440156at2759"/>
<evidence type="ECO:0008006" key="4">
    <source>
        <dbReference type="Google" id="ProtNLM"/>
    </source>
</evidence>
<evidence type="ECO:0000313" key="2">
    <source>
        <dbReference type="EMBL" id="KAJ8057802.1"/>
    </source>
</evidence>
<dbReference type="Gene3D" id="1.10.10.60">
    <property type="entry name" value="Homeodomain-like"/>
    <property type="match status" value="1"/>
</dbReference>
<comment type="caution">
    <text evidence="2">The sequence shown here is derived from an EMBL/GenBank/DDBJ whole genome shotgun (WGS) entry which is preliminary data.</text>
</comment>
<dbReference type="EMBL" id="JAPEIS010000028">
    <property type="protein sequence ID" value="KAJ8057802.1"/>
    <property type="molecule type" value="Genomic_DNA"/>
</dbReference>
<sequence length="399" mass="45095">MRPPHAQRTAAPSQGRANQSRFCTGNRPLILEDNESNASDAESSSVPADFVLELSKQDLSIGHGAWLNTESDGSSEDDNISLSRQDFAYTPSQEQPCYCHGSIQSSQNDIGLYTDDEIVQHRSGTSSHHNLPVPLAADNGESNKGSAFGYEVDMFPVFDEQEELLATSSLSPRLHRSAQPSHPDWEHDQSTSSHGRFEELRYGSPLHLQVGSEFREHQHQQKVVRVIGKKEDDNKQKGKKRGRDTVPRRLRISPNTYGGQPLFSTILSNSSVIIDPAPIAEYQEWPFKGFLNRTKIGDETTYNLEFQLQHVPKHLHYPVLSEVLNRTSTETLTPYNTLHSKIQPTKLPVKRKRIPWKAKEHKTILRMKKNGCSWKEIHNALPHRTPAAIQAQYSTKLKR</sequence>
<feature type="region of interest" description="Disordered" evidence="1">
    <location>
        <begin position="170"/>
        <end position="196"/>
    </location>
</feature>
<dbReference type="InterPro" id="IPR009057">
    <property type="entry name" value="Homeodomain-like_sf"/>
</dbReference>
<name>A0A9X0A7P3_9HELO</name>
<feature type="region of interest" description="Disordered" evidence="1">
    <location>
        <begin position="1"/>
        <end position="45"/>
    </location>
</feature>
<evidence type="ECO:0000256" key="1">
    <source>
        <dbReference type="SAM" id="MobiDB-lite"/>
    </source>
</evidence>
<accession>A0A9X0A7P3</accession>
<protein>
    <recommendedName>
        <fullName evidence="4">Myb-like domain-containing protein</fullName>
    </recommendedName>
</protein>
<gene>
    <name evidence="2" type="ORF">OCU04_013254</name>
</gene>
<feature type="compositionally biased region" description="Basic and acidic residues" evidence="1">
    <location>
        <begin position="183"/>
        <end position="196"/>
    </location>
</feature>
<evidence type="ECO:0000313" key="3">
    <source>
        <dbReference type="Proteomes" id="UP001152300"/>
    </source>
</evidence>
<feature type="compositionally biased region" description="Low complexity" evidence="1">
    <location>
        <begin position="36"/>
        <end position="45"/>
    </location>
</feature>
<feature type="compositionally biased region" description="Polar residues" evidence="1">
    <location>
        <begin position="10"/>
        <end position="23"/>
    </location>
</feature>
<organism evidence="2 3">
    <name type="scientific">Sclerotinia nivalis</name>
    <dbReference type="NCBI Taxonomy" id="352851"/>
    <lineage>
        <taxon>Eukaryota</taxon>
        <taxon>Fungi</taxon>
        <taxon>Dikarya</taxon>
        <taxon>Ascomycota</taxon>
        <taxon>Pezizomycotina</taxon>
        <taxon>Leotiomycetes</taxon>
        <taxon>Helotiales</taxon>
        <taxon>Sclerotiniaceae</taxon>
        <taxon>Sclerotinia</taxon>
    </lineage>
</organism>
<dbReference type="Proteomes" id="UP001152300">
    <property type="component" value="Unassembled WGS sequence"/>
</dbReference>
<proteinExistence type="predicted"/>